<evidence type="ECO:0000313" key="2">
    <source>
        <dbReference type="Proteomes" id="UP001162030"/>
    </source>
</evidence>
<accession>A0ABM9HZV8</accession>
<dbReference type="PANTHER" id="PTHR35564:SF4">
    <property type="entry name" value="CYTOPLASMIC PROTEIN"/>
    <property type="match status" value="1"/>
</dbReference>
<dbReference type="EMBL" id="OX458333">
    <property type="protein sequence ID" value="CAI8797599.1"/>
    <property type="molecule type" value="Genomic_DNA"/>
</dbReference>
<gene>
    <name evidence="1" type="ORF">MSZNOR_1525</name>
</gene>
<protein>
    <submittedName>
        <fullName evidence="1">Type VI secretion system protein ImpH</fullName>
    </submittedName>
</protein>
<dbReference type="NCBIfam" id="TIGR03347">
    <property type="entry name" value="VI_chp_1"/>
    <property type="match status" value="1"/>
</dbReference>
<keyword evidence="2" id="KW-1185">Reference proteome</keyword>
<proteinExistence type="predicted"/>
<dbReference type="InterPro" id="IPR010732">
    <property type="entry name" value="T6SS_TssG-like"/>
</dbReference>
<name>A0ABM9HZV8_9GAMM</name>
<organism evidence="1 2">
    <name type="scientific">Methylocaldum szegediense</name>
    <dbReference type="NCBI Taxonomy" id="73780"/>
    <lineage>
        <taxon>Bacteria</taxon>
        <taxon>Pseudomonadati</taxon>
        <taxon>Pseudomonadota</taxon>
        <taxon>Gammaproteobacteria</taxon>
        <taxon>Methylococcales</taxon>
        <taxon>Methylococcaceae</taxon>
        <taxon>Methylocaldum</taxon>
    </lineage>
</organism>
<evidence type="ECO:0000313" key="1">
    <source>
        <dbReference type="EMBL" id="CAI8797599.1"/>
    </source>
</evidence>
<dbReference type="RefSeq" id="WP_026610844.1">
    <property type="nucleotide sequence ID" value="NZ_OX458333.1"/>
</dbReference>
<dbReference type="Pfam" id="PF06996">
    <property type="entry name" value="T6SS_TssG"/>
    <property type="match status" value="1"/>
</dbReference>
<dbReference type="Proteomes" id="UP001162030">
    <property type="component" value="Chromosome"/>
</dbReference>
<dbReference type="PANTHER" id="PTHR35564">
    <property type="match status" value="1"/>
</dbReference>
<reference evidence="1 2" key="1">
    <citation type="submission" date="2023-03" db="EMBL/GenBank/DDBJ databases">
        <authorList>
            <person name="Pearce D."/>
        </authorList>
    </citation>
    <scope>NUCLEOTIDE SEQUENCE [LARGE SCALE GENOMIC DNA]</scope>
    <source>
        <strain evidence="1">Msz</strain>
    </source>
</reference>
<sequence length="343" mass="38711">MADTDRTATHDLIEHLTREPYRFDFFEALRVIECHHRDKPRLGKSVKASDDPVRLAQQPGLDFAPSTVAGFEYGADGLPPRLSVRFLGLFGPNGPLPLHLTEYARERVRHHGDRTFSRFADVFHHRMLCLFYRAWADAQPTVCHDRPESDRFAAYLGSLFGIGVPSVRNRDAMPDSAKLYFTGHLSVQTKHPEGLQALIGDFFRIPVTIREFVGEWMEVALHEQSRLGISPHSASLGMSVVVGARVWGCQHKFRIVLGPMGLEQYRAMLPGGKSLVELIAIVRNYVGDELVWDLNLVLRNQEVPSLQLDGSAQLGWTSWLGTRQGEKDADDLRLNPYFQSARL</sequence>